<dbReference type="Proteomes" id="UP001162131">
    <property type="component" value="Unassembled WGS sequence"/>
</dbReference>
<protein>
    <submittedName>
        <fullName evidence="1">Uncharacterized protein</fullName>
    </submittedName>
</protein>
<organism evidence="1 2">
    <name type="scientific">Blepharisma stoltei</name>
    <dbReference type="NCBI Taxonomy" id="1481888"/>
    <lineage>
        <taxon>Eukaryota</taxon>
        <taxon>Sar</taxon>
        <taxon>Alveolata</taxon>
        <taxon>Ciliophora</taxon>
        <taxon>Postciliodesmatophora</taxon>
        <taxon>Heterotrichea</taxon>
        <taxon>Heterotrichida</taxon>
        <taxon>Blepharismidae</taxon>
        <taxon>Blepharisma</taxon>
    </lineage>
</organism>
<keyword evidence="2" id="KW-1185">Reference proteome</keyword>
<evidence type="ECO:0000313" key="2">
    <source>
        <dbReference type="Proteomes" id="UP001162131"/>
    </source>
</evidence>
<name>A0AAU9JD10_9CILI</name>
<accession>A0AAU9JD10</accession>
<dbReference type="EMBL" id="CAJZBQ010000035">
    <property type="protein sequence ID" value="CAG9324158.1"/>
    <property type="molecule type" value="Genomic_DNA"/>
</dbReference>
<dbReference type="AlphaFoldDB" id="A0AAU9JD10"/>
<reference evidence="1" key="1">
    <citation type="submission" date="2021-09" db="EMBL/GenBank/DDBJ databases">
        <authorList>
            <consortium name="AG Swart"/>
            <person name="Singh M."/>
            <person name="Singh A."/>
            <person name="Seah K."/>
            <person name="Emmerich C."/>
        </authorList>
    </citation>
    <scope>NUCLEOTIDE SEQUENCE</scope>
    <source>
        <strain evidence="1">ATCC30299</strain>
    </source>
</reference>
<gene>
    <name evidence="1" type="ORF">BSTOLATCC_MIC35179</name>
</gene>
<comment type="caution">
    <text evidence="1">The sequence shown here is derived from an EMBL/GenBank/DDBJ whole genome shotgun (WGS) entry which is preliminary data.</text>
</comment>
<sequence length="101" mass="12339">MHLEVKNPLKMTILRAQTKKVFSPKISISLKILLSNKSKHLLKNQPWNQIWAARINWRTLGIWTYLSQTYFLKSRKSIHLNRCYRLWGIIRRLIVLWFRRH</sequence>
<evidence type="ECO:0000313" key="1">
    <source>
        <dbReference type="EMBL" id="CAG9324158.1"/>
    </source>
</evidence>
<proteinExistence type="predicted"/>